<evidence type="ECO:0000313" key="1">
    <source>
        <dbReference type="EMBL" id="RZO05358.1"/>
    </source>
</evidence>
<dbReference type="EMBL" id="SHBO01000043">
    <property type="protein sequence ID" value="RZO05358.1"/>
    <property type="molecule type" value="Genomic_DNA"/>
</dbReference>
<comment type="caution">
    <text evidence="1">The sequence shown here is derived from an EMBL/GenBank/DDBJ whole genome shotgun (WGS) entry which is preliminary data.</text>
</comment>
<gene>
    <name evidence="1" type="ORF">EVB02_03440</name>
</gene>
<name>A0A520LKK5_9GAMM</name>
<proteinExistence type="predicted"/>
<accession>A0A520LKK5</accession>
<sequence>MSDLLEANNEEQALEQLHEMGCTDGLPVVIPTAERVARFVVASGMDGDMVLGELGPGMGIATVEKVATAAVMAGCKPDYMPLVIATVKAASDPVFDLTELQATTHCTAPLIIVNGPARNDCGPVASGYGALGPGHRANASIGRALRLCLINIGGGRPGVSDMAIHGHPGKFTYCIAEAEEESPFAPLHVSLGYEESESVVTLLGCEAPHSVLYSDNADDPEDAEKLLHILSVGLANLATNNAIFASGTVLVCLGPKHAAALARAKHSRKSIQKRLWELTHAPKTEHIRYGGEFGKAFKDDPEGTYPRIPTPENILVMVAGGIGLYSMVMPNWGGAGHSNSAVSVKVESDFFCAIPGQ</sequence>
<dbReference type="Proteomes" id="UP000318148">
    <property type="component" value="Unassembled WGS sequence"/>
</dbReference>
<dbReference type="AlphaFoldDB" id="A0A520LKK5"/>
<evidence type="ECO:0000313" key="2">
    <source>
        <dbReference type="Proteomes" id="UP000318148"/>
    </source>
</evidence>
<protein>
    <submittedName>
        <fullName evidence="1">Uncharacterized protein</fullName>
    </submittedName>
</protein>
<reference evidence="1 2" key="1">
    <citation type="submission" date="2019-02" db="EMBL/GenBank/DDBJ databases">
        <title>Prokaryotic population dynamics and viral predation in marine succession experiment using metagenomics: the confinement effect.</title>
        <authorList>
            <person name="Haro-Moreno J.M."/>
            <person name="Rodriguez-Valera F."/>
            <person name="Lopez-Perez M."/>
        </authorList>
    </citation>
    <scope>NUCLEOTIDE SEQUENCE [LARGE SCALE GENOMIC DNA]</scope>
    <source>
        <strain evidence="1">MED-G169</strain>
    </source>
</reference>
<organism evidence="1 2">
    <name type="scientific">SAR92 clade bacterium</name>
    <dbReference type="NCBI Taxonomy" id="2315479"/>
    <lineage>
        <taxon>Bacteria</taxon>
        <taxon>Pseudomonadati</taxon>
        <taxon>Pseudomonadota</taxon>
        <taxon>Gammaproteobacteria</taxon>
        <taxon>Cellvibrionales</taxon>
        <taxon>Porticoccaceae</taxon>
        <taxon>SAR92 clade</taxon>
    </lineage>
</organism>